<evidence type="ECO:0000256" key="1">
    <source>
        <dbReference type="SAM" id="MobiDB-lite"/>
    </source>
</evidence>
<dbReference type="EMBL" id="UINC01211012">
    <property type="protein sequence ID" value="SVE34729.1"/>
    <property type="molecule type" value="Genomic_DNA"/>
</dbReference>
<dbReference type="PANTHER" id="PTHR11895">
    <property type="entry name" value="TRANSAMIDASE"/>
    <property type="match status" value="1"/>
</dbReference>
<dbReference type="AlphaFoldDB" id="A0A383CRP5"/>
<evidence type="ECO:0000259" key="2">
    <source>
        <dbReference type="Pfam" id="PF01425"/>
    </source>
</evidence>
<reference evidence="3" key="1">
    <citation type="submission" date="2018-05" db="EMBL/GenBank/DDBJ databases">
        <authorList>
            <person name="Lanie J.A."/>
            <person name="Ng W.-L."/>
            <person name="Kazmierczak K.M."/>
            <person name="Andrzejewski T.M."/>
            <person name="Davidsen T.M."/>
            <person name="Wayne K.J."/>
            <person name="Tettelin H."/>
            <person name="Glass J.I."/>
            <person name="Rusch D."/>
            <person name="Podicherti R."/>
            <person name="Tsui H.-C.T."/>
            <person name="Winkler M.E."/>
        </authorList>
    </citation>
    <scope>NUCLEOTIDE SEQUENCE</scope>
</reference>
<feature type="region of interest" description="Disordered" evidence="1">
    <location>
        <begin position="99"/>
        <end position="118"/>
    </location>
</feature>
<feature type="domain" description="Amidase" evidence="2">
    <location>
        <begin position="2"/>
        <end position="156"/>
    </location>
</feature>
<dbReference type="PANTHER" id="PTHR11895:SF176">
    <property type="entry name" value="AMIDASE AMID-RELATED"/>
    <property type="match status" value="1"/>
</dbReference>
<dbReference type="SUPFAM" id="SSF75304">
    <property type="entry name" value="Amidase signature (AS) enzymes"/>
    <property type="match status" value="1"/>
</dbReference>
<evidence type="ECO:0000313" key="3">
    <source>
        <dbReference type="EMBL" id="SVE34729.1"/>
    </source>
</evidence>
<gene>
    <name evidence="3" type="ORF">METZ01_LOCUS487583</name>
</gene>
<name>A0A383CRP5_9ZZZZ</name>
<accession>A0A383CRP5</accession>
<dbReference type="InterPro" id="IPR036928">
    <property type="entry name" value="AS_sf"/>
</dbReference>
<proteinExistence type="predicted"/>
<dbReference type="InterPro" id="IPR000120">
    <property type="entry name" value="Amidase"/>
</dbReference>
<feature type="non-terminal residue" evidence="3">
    <location>
        <position position="1"/>
    </location>
</feature>
<dbReference type="Gene3D" id="3.90.1300.10">
    <property type="entry name" value="Amidase signature (AS) domain"/>
    <property type="match status" value="1"/>
</dbReference>
<organism evidence="3">
    <name type="scientific">marine metagenome</name>
    <dbReference type="NCBI Taxonomy" id="408172"/>
    <lineage>
        <taxon>unclassified sequences</taxon>
        <taxon>metagenomes</taxon>
        <taxon>ecological metagenomes</taxon>
    </lineage>
</organism>
<sequence length="176" mass="19040">STIKQLTAAGAEVVELSLPNSFKSAHSAQRIVMNVECAAFHEQFHATQAEDYGPRVRSGMEMGMLIPATKYLQAQRLRRQFRQDMVMLVEQADVVLTPATPAPAPKDRNTTGDASFQVPWTTSGLPTVTLPSGLSEDGMPLAVQLGALPFEEGKLLAIAKWCESTLGLKLSPPNYG</sequence>
<dbReference type="GO" id="GO:0003824">
    <property type="term" value="F:catalytic activity"/>
    <property type="evidence" value="ECO:0007669"/>
    <property type="project" value="InterPro"/>
</dbReference>
<dbReference type="Pfam" id="PF01425">
    <property type="entry name" value="Amidase"/>
    <property type="match status" value="1"/>
</dbReference>
<dbReference type="InterPro" id="IPR023631">
    <property type="entry name" value="Amidase_dom"/>
</dbReference>
<protein>
    <recommendedName>
        <fullName evidence="2">Amidase domain-containing protein</fullName>
    </recommendedName>
</protein>